<dbReference type="InterPro" id="IPR045584">
    <property type="entry name" value="Pilin-like"/>
</dbReference>
<evidence type="ECO:0000313" key="5">
    <source>
        <dbReference type="Proteomes" id="UP000217065"/>
    </source>
</evidence>
<evidence type="ECO:0000313" key="4">
    <source>
        <dbReference type="EMBL" id="OZS79532.1"/>
    </source>
</evidence>
<sequence>MFKLKKQLRNQNGLSLIELLATIVLLSIISLFVFSMFTSSINTYRTNQLNTQLRSHADLLFLQVNNELASVHFDQIKEASTTDSQQLLKKLTISSASYKDCPKYDQSNNLCKDNAIAIELKKVGNKNALVIGTQPLITDTKFEIKDSSGFKVDSQTKLIELILIITYQDTTSRKSQTKEVKFTQTFQPI</sequence>
<dbReference type="SUPFAM" id="SSF54523">
    <property type="entry name" value="Pili subunits"/>
    <property type="match status" value="1"/>
</dbReference>
<comment type="subcellular location">
    <subcellularLocation>
        <location evidence="1">Cell surface</location>
    </subcellularLocation>
</comment>
<name>A0A264W7G1_9BACL</name>
<gene>
    <name evidence="4" type="ORF">CF394_00535</name>
</gene>
<dbReference type="GO" id="GO:0009986">
    <property type="term" value="C:cell surface"/>
    <property type="evidence" value="ECO:0007669"/>
    <property type="project" value="UniProtKB-SubCell"/>
</dbReference>
<proteinExistence type="predicted"/>
<dbReference type="OrthoDB" id="2969353at2"/>
<keyword evidence="5" id="KW-1185">Reference proteome</keyword>
<dbReference type="EMBL" id="NOKQ01000116">
    <property type="protein sequence ID" value="OZS79532.1"/>
    <property type="molecule type" value="Genomic_DNA"/>
</dbReference>
<dbReference type="AlphaFoldDB" id="A0A264W7G1"/>
<keyword evidence="3" id="KW-0812">Transmembrane</keyword>
<evidence type="ECO:0008006" key="6">
    <source>
        <dbReference type="Google" id="ProtNLM"/>
    </source>
</evidence>
<reference evidence="4 5" key="1">
    <citation type="submission" date="2017-07" db="EMBL/GenBank/DDBJ databases">
        <title>Tetzosporium hominis gen.nov. sp.nov.</title>
        <authorList>
            <person name="Tetz G."/>
            <person name="Tetz V."/>
        </authorList>
    </citation>
    <scope>NUCLEOTIDE SEQUENCE [LARGE SCALE GENOMIC DNA]</scope>
    <source>
        <strain evidence="4 5">VT-49</strain>
    </source>
</reference>
<dbReference type="NCBIfam" id="TIGR02532">
    <property type="entry name" value="IV_pilin_GFxxxE"/>
    <property type="match status" value="1"/>
</dbReference>
<protein>
    <recommendedName>
        <fullName evidence="6">Prepilin-type cleavage/methylation domain-containing protein</fullName>
    </recommendedName>
</protein>
<comment type="caution">
    <text evidence="4">The sequence shown here is derived from an EMBL/GenBank/DDBJ whole genome shotgun (WGS) entry which is preliminary data.</text>
</comment>
<dbReference type="InterPro" id="IPR012902">
    <property type="entry name" value="N_methyl_site"/>
</dbReference>
<evidence type="ECO:0000256" key="1">
    <source>
        <dbReference type="ARBA" id="ARBA00004241"/>
    </source>
</evidence>
<evidence type="ECO:0000256" key="3">
    <source>
        <dbReference type="SAM" id="Phobius"/>
    </source>
</evidence>
<feature type="transmembrane region" description="Helical" evidence="3">
    <location>
        <begin position="12"/>
        <end position="37"/>
    </location>
</feature>
<accession>A0A264W7G1</accession>
<organism evidence="4 5">
    <name type="scientific">Tetzosporium hominis</name>
    <dbReference type="NCBI Taxonomy" id="2020506"/>
    <lineage>
        <taxon>Bacteria</taxon>
        <taxon>Bacillati</taxon>
        <taxon>Bacillota</taxon>
        <taxon>Bacilli</taxon>
        <taxon>Bacillales</taxon>
        <taxon>Caryophanaceae</taxon>
        <taxon>Tetzosporium</taxon>
    </lineage>
</organism>
<keyword evidence="3" id="KW-0472">Membrane</keyword>
<dbReference type="Proteomes" id="UP000217065">
    <property type="component" value="Unassembled WGS sequence"/>
</dbReference>
<evidence type="ECO:0000256" key="2">
    <source>
        <dbReference type="ARBA" id="ARBA00023287"/>
    </source>
</evidence>
<dbReference type="Pfam" id="PF07963">
    <property type="entry name" value="N_methyl"/>
    <property type="match status" value="1"/>
</dbReference>
<dbReference type="GO" id="GO:0030420">
    <property type="term" value="P:establishment of competence for transformation"/>
    <property type="evidence" value="ECO:0007669"/>
    <property type="project" value="UniProtKB-KW"/>
</dbReference>
<keyword evidence="2" id="KW-0178">Competence</keyword>
<keyword evidence="3" id="KW-1133">Transmembrane helix</keyword>